<keyword evidence="9" id="KW-0966">Cell projection</keyword>
<dbReference type="RefSeq" id="WP_067013467.1">
    <property type="nucleotide sequence ID" value="NZ_FLOB01000002.1"/>
</dbReference>
<dbReference type="GO" id="GO:0071973">
    <property type="term" value="P:bacterial-type flagellum-dependent cell motility"/>
    <property type="evidence" value="ECO:0007669"/>
    <property type="project" value="TreeGrafter"/>
</dbReference>
<dbReference type="GO" id="GO:0009424">
    <property type="term" value="C:bacterial-type flagellum hook"/>
    <property type="evidence" value="ECO:0007669"/>
    <property type="project" value="UniProtKB-UniRule"/>
</dbReference>
<dbReference type="Pfam" id="PF02465">
    <property type="entry name" value="FliD_N"/>
    <property type="match status" value="1"/>
</dbReference>
<dbReference type="InterPro" id="IPR010810">
    <property type="entry name" value="Flagellin_hook_IN_motif"/>
</dbReference>
<feature type="coiled-coil region" evidence="5">
    <location>
        <begin position="423"/>
        <end position="450"/>
    </location>
</feature>
<keyword evidence="3 5" id="KW-0175">Coiled coil</keyword>
<feature type="domain" description="Flagellar hook-associated protein 2 N-terminal" evidence="7">
    <location>
        <begin position="10"/>
        <end position="109"/>
    </location>
</feature>
<keyword evidence="9" id="KW-0282">Flagellum</keyword>
<evidence type="ECO:0000256" key="5">
    <source>
        <dbReference type="RuleBase" id="RU362066"/>
    </source>
</evidence>
<evidence type="ECO:0000256" key="1">
    <source>
        <dbReference type="ARBA" id="ARBA00009764"/>
    </source>
</evidence>
<evidence type="ECO:0000313" key="9">
    <source>
        <dbReference type="EMBL" id="SBS28101.1"/>
    </source>
</evidence>
<keyword evidence="4 5" id="KW-0975">Bacterial flagellum</keyword>
<keyword evidence="10" id="KW-1185">Reference proteome</keyword>
<dbReference type="STRING" id="1792290.MSP8886_01056"/>
<dbReference type="GO" id="GO:0005576">
    <property type="term" value="C:extracellular region"/>
    <property type="evidence" value="ECO:0007669"/>
    <property type="project" value="UniProtKB-SubCell"/>
</dbReference>
<feature type="compositionally biased region" description="Basic and acidic residues" evidence="6">
    <location>
        <begin position="213"/>
        <end position="222"/>
    </location>
</feature>
<dbReference type="InterPro" id="IPR003481">
    <property type="entry name" value="FliD_N"/>
</dbReference>
<evidence type="ECO:0000256" key="2">
    <source>
        <dbReference type="ARBA" id="ARBA00011255"/>
    </source>
</evidence>
<dbReference type="InterPro" id="IPR010809">
    <property type="entry name" value="FliD_C"/>
</dbReference>
<keyword evidence="5" id="KW-0964">Secreted</keyword>
<dbReference type="GO" id="GO:0007155">
    <property type="term" value="P:cell adhesion"/>
    <property type="evidence" value="ECO:0007669"/>
    <property type="project" value="InterPro"/>
</dbReference>
<keyword evidence="9" id="KW-0969">Cilium</keyword>
<proteinExistence type="inferred from homology"/>
<dbReference type="EMBL" id="FLOB01000002">
    <property type="protein sequence ID" value="SBS28101.1"/>
    <property type="molecule type" value="Genomic_DNA"/>
</dbReference>
<protein>
    <recommendedName>
        <fullName evidence="5">Flagellar hook-associated protein 2</fullName>
        <shortName evidence="5">HAP2</shortName>
    </recommendedName>
    <alternativeName>
        <fullName evidence="5">Flagellar cap protein</fullName>
    </alternativeName>
</protein>
<comment type="subcellular location">
    <subcellularLocation>
        <location evidence="5">Secreted</location>
    </subcellularLocation>
    <subcellularLocation>
        <location evidence="5">Bacterial flagellum</location>
    </subcellularLocation>
</comment>
<dbReference type="PANTHER" id="PTHR30288">
    <property type="entry name" value="FLAGELLAR CAP/ASSEMBLY PROTEIN FLID"/>
    <property type="match status" value="1"/>
</dbReference>
<evidence type="ECO:0000256" key="6">
    <source>
        <dbReference type="SAM" id="MobiDB-lite"/>
    </source>
</evidence>
<name>A0A1A8T8A0_9GAMM</name>
<dbReference type="PANTHER" id="PTHR30288:SF0">
    <property type="entry name" value="FLAGELLAR HOOK-ASSOCIATED PROTEIN 2"/>
    <property type="match status" value="1"/>
</dbReference>
<gene>
    <name evidence="9" type="primary">fliD</name>
    <name evidence="9" type="ORF">MSP8886_01056</name>
</gene>
<comment type="similarity">
    <text evidence="1 5">Belongs to the FliD family.</text>
</comment>
<organism evidence="9 10">
    <name type="scientific">Marinomonas spartinae</name>
    <dbReference type="NCBI Taxonomy" id="1792290"/>
    <lineage>
        <taxon>Bacteria</taxon>
        <taxon>Pseudomonadati</taxon>
        <taxon>Pseudomonadota</taxon>
        <taxon>Gammaproteobacteria</taxon>
        <taxon>Oceanospirillales</taxon>
        <taxon>Oceanospirillaceae</taxon>
        <taxon>Marinomonas</taxon>
    </lineage>
</organism>
<comment type="subunit">
    <text evidence="2 5">Homopentamer.</text>
</comment>
<dbReference type="InterPro" id="IPR040026">
    <property type="entry name" value="FliD"/>
</dbReference>
<dbReference type="AlphaFoldDB" id="A0A1A8T8A0"/>
<evidence type="ECO:0000259" key="7">
    <source>
        <dbReference type="Pfam" id="PF02465"/>
    </source>
</evidence>
<accession>A0A1A8T8A0</accession>
<reference evidence="9 10" key="1">
    <citation type="submission" date="2016-06" db="EMBL/GenBank/DDBJ databases">
        <authorList>
            <person name="Kjaerup R.B."/>
            <person name="Dalgaard T.S."/>
            <person name="Juul-Madsen H.R."/>
        </authorList>
    </citation>
    <scope>NUCLEOTIDE SEQUENCE [LARGE SCALE GENOMIC DNA]</scope>
    <source>
        <strain evidence="9 10">CECT 8886</strain>
    </source>
</reference>
<evidence type="ECO:0000256" key="4">
    <source>
        <dbReference type="ARBA" id="ARBA00023143"/>
    </source>
</evidence>
<dbReference type="Pfam" id="PF07195">
    <property type="entry name" value="FliD_C"/>
    <property type="match status" value="1"/>
</dbReference>
<evidence type="ECO:0000313" key="10">
    <source>
        <dbReference type="Proteomes" id="UP000092544"/>
    </source>
</evidence>
<dbReference type="OrthoDB" id="5980200at2"/>
<dbReference type="Pfam" id="PF07196">
    <property type="entry name" value="Flagellin_IN"/>
    <property type="match status" value="1"/>
</dbReference>
<dbReference type="Proteomes" id="UP000092544">
    <property type="component" value="Unassembled WGS sequence"/>
</dbReference>
<evidence type="ECO:0000259" key="8">
    <source>
        <dbReference type="Pfam" id="PF07195"/>
    </source>
</evidence>
<feature type="domain" description="Flagellar hook-associated protein 2 C-terminal" evidence="8">
    <location>
        <begin position="253"/>
        <end position="467"/>
    </location>
</feature>
<dbReference type="GO" id="GO:0009421">
    <property type="term" value="C:bacterial-type flagellum filament cap"/>
    <property type="evidence" value="ECO:0007669"/>
    <property type="project" value="InterPro"/>
</dbReference>
<feature type="region of interest" description="Disordered" evidence="6">
    <location>
        <begin position="209"/>
        <end position="233"/>
    </location>
</feature>
<evidence type="ECO:0000256" key="3">
    <source>
        <dbReference type="ARBA" id="ARBA00023054"/>
    </source>
</evidence>
<sequence length="480" mass="51803">MPVGSLGMGSGLDLDSLVKKMVSAQRDPKVKLYQDKIHGYDAKLSALGTVGASIDKFKSSVEKLNNKESFEGRNTQIDQPDDKKVLDVTAGPTASNSSYEISVDQTAKGSRIISKPNIFHSESDVITARGGKLNLSAGNESFSVDVDPGTTLAQLRKKIDNAKDNFGVSANIIDDGKGHLFFTVTSDKEGDNNSISITNTKTPLGKLPISDTLTKDGKDTLEKPPVNSDGLSLDSVSTSGLSAGMVMLQGDQARDAMITVDGIQIRNDSNKFDKAVSGLTIDALALTDKPTKVNVTQDEKSVKDTIQGFVSSYNELIGVLKKSTSKGAVLNSNSMIRNLQSSLTNSLMMTHAGPGKLNNIFDLGVKIGNDGTLSLDQNKLDKVMSTSYDELPGLFTGNDGLAKSLEKVLDNYTGRDGMNATLKNSIEKSKDDTEETMKNFEHRMKSYESSLRDKFTHLDSRLSEMKAQGNYLNNALEKMK</sequence>
<comment type="function">
    <text evidence="5">Required for morphogenesis and for the elongation of the flagellar filament by facilitating polymerization of the flagellin monomers at the tip of growing filament. Forms a capping structure, which prevents flagellin subunits (transported through the central channel of the flagellum) from leaking out without polymerization at the distal end.</text>
</comment>